<dbReference type="KEGG" id="aper:A0U91_03445"/>
<organism evidence="2 3">
    <name type="scientific">Acetobacter persici</name>
    <dbReference type="NCBI Taxonomy" id="1076596"/>
    <lineage>
        <taxon>Bacteria</taxon>
        <taxon>Pseudomonadati</taxon>
        <taxon>Pseudomonadota</taxon>
        <taxon>Alphaproteobacteria</taxon>
        <taxon>Acetobacterales</taxon>
        <taxon>Acetobacteraceae</taxon>
        <taxon>Acetobacter</taxon>
    </lineage>
</organism>
<proteinExistence type="predicted"/>
<evidence type="ECO:0000313" key="3">
    <source>
        <dbReference type="Proteomes" id="UP000189055"/>
    </source>
</evidence>
<sequence length="78" mass="8657">MLWLLRSAFVSGAGSSSSSSSSSRLKAQGSRLKAQGSRLKAQGSRLKKILEKQIPIIKKPPSFRTGVFFKLWMDLFIE</sequence>
<reference evidence="2 3" key="1">
    <citation type="submission" date="2016-03" db="EMBL/GenBank/DDBJ databases">
        <title>Acetic acid bacteria sequencing.</title>
        <authorList>
            <person name="Brandt J."/>
            <person name="Jakob F."/>
            <person name="Vogel R.F."/>
        </authorList>
    </citation>
    <scope>NUCLEOTIDE SEQUENCE [LARGE SCALE GENOMIC DNA]</scope>
    <source>
        <strain evidence="2 3">TMW2.1084</strain>
    </source>
</reference>
<accession>A0A1U9LCL6</accession>
<dbReference type="AlphaFoldDB" id="A0A1U9LCL6"/>
<feature type="region of interest" description="Disordered" evidence="1">
    <location>
        <begin position="11"/>
        <end position="40"/>
    </location>
</feature>
<protein>
    <submittedName>
        <fullName evidence="2">Uncharacterized protein</fullName>
    </submittedName>
</protein>
<dbReference type="EMBL" id="CP014687">
    <property type="protein sequence ID" value="AQT04205.1"/>
    <property type="molecule type" value="Genomic_DNA"/>
</dbReference>
<name>A0A1U9LCL6_9PROT</name>
<evidence type="ECO:0000313" key="2">
    <source>
        <dbReference type="EMBL" id="AQT04205.1"/>
    </source>
</evidence>
<dbReference type="STRING" id="1076596.A0U91_03445"/>
<gene>
    <name evidence="2" type="ORF">A0U91_03445</name>
</gene>
<evidence type="ECO:0000256" key="1">
    <source>
        <dbReference type="SAM" id="MobiDB-lite"/>
    </source>
</evidence>
<dbReference type="Proteomes" id="UP000189055">
    <property type="component" value="Chromosome"/>
</dbReference>